<dbReference type="EMBL" id="CAJJDM010000032">
    <property type="protein sequence ID" value="CAD8062537.1"/>
    <property type="molecule type" value="Genomic_DNA"/>
</dbReference>
<proteinExistence type="predicted"/>
<feature type="domain" description="Rab-GAP TBC" evidence="1">
    <location>
        <begin position="94"/>
        <end position="289"/>
    </location>
</feature>
<dbReference type="Pfam" id="PF00566">
    <property type="entry name" value="RabGAP-TBC"/>
    <property type="match status" value="1"/>
</dbReference>
<organism evidence="2 3">
    <name type="scientific">Paramecium primaurelia</name>
    <dbReference type="NCBI Taxonomy" id="5886"/>
    <lineage>
        <taxon>Eukaryota</taxon>
        <taxon>Sar</taxon>
        <taxon>Alveolata</taxon>
        <taxon>Ciliophora</taxon>
        <taxon>Intramacronucleata</taxon>
        <taxon>Oligohymenophorea</taxon>
        <taxon>Peniculida</taxon>
        <taxon>Parameciidae</taxon>
        <taxon>Paramecium</taxon>
    </lineage>
</organism>
<comment type="caution">
    <text evidence="2">The sequence shown here is derived from an EMBL/GenBank/DDBJ whole genome shotgun (WGS) entry which is preliminary data.</text>
</comment>
<gene>
    <name evidence="2" type="ORF">PPRIM_AZ9-3.1.T0330186</name>
</gene>
<keyword evidence="3" id="KW-1185">Reference proteome</keyword>
<accession>A0A8S1L4Y5</accession>
<evidence type="ECO:0000313" key="2">
    <source>
        <dbReference type="EMBL" id="CAD8062537.1"/>
    </source>
</evidence>
<reference evidence="2" key="1">
    <citation type="submission" date="2021-01" db="EMBL/GenBank/DDBJ databases">
        <authorList>
            <consortium name="Genoscope - CEA"/>
            <person name="William W."/>
        </authorList>
    </citation>
    <scope>NUCLEOTIDE SEQUENCE</scope>
</reference>
<dbReference type="AlphaFoldDB" id="A0A8S1L4Y5"/>
<name>A0A8S1L4Y5_PARPR</name>
<evidence type="ECO:0000313" key="3">
    <source>
        <dbReference type="Proteomes" id="UP000688137"/>
    </source>
</evidence>
<dbReference type="PROSITE" id="PS50086">
    <property type="entry name" value="TBC_RABGAP"/>
    <property type="match status" value="1"/>
</dbReference>
<dbReference type="Proteomes" id="UP000688137">
    <property type="component" value="Unassembled WGS sequence"/>
</dbReference>
<dbReference type="InterPro" id="IPR000195">
    <property type="entry name" value="Rab-GAP-TBC_dom"/>
</dbReference>
<sequence length="345" mass="41544">MFCCLGRKKRDNNEMEKKNSKKEMVERFILQNCKSNDEDSFDESIDKSNMIIIDYDNNQYEKKPWSGIQWQMIIQTKNLNQIELDELKRNIRFGILCNLRPATWFWITDIKNTQMKKHTSNIYQKLKSCESQYDSQIFKCIKQLDKKYNDLVFDILRAYANYDVEIGFIKGIDQIIEYLVQQLDPEQYINLDYSFNQFNRMCDFYEQMVFWMTIHILFHLNYRRILKQNVSFIETEKFSNTLMPSINSLIQQLNVKISELIEVPLLFFFQKQLKKEDFNRLFDVFLFEGESILLQILLKFLKISEDLVCQFQAEADLKIFLNQTLIPYGISKIEKINQKLMNFLL</sequence>
<protein>
    <recommendedName>
        <fullName evidence="1">Rab-GAP TBC domain-containing protein</fullName>
    </recommendedName>
</protein>
<evidence type="ECO:0000259" key="1">
    <source>
        <dbReference type="PROSITE" id="PS50086"/>
    </source>
</evidence>
<dbReference type="OMA" id="NMIIIDY"/>